<proteinExistence type="predicted"/>
<dbReference type="Pfam" id="PF01738">
    <property type="entry name" value="DLH"/>
    <property type="match status" value="1"/>
</dbReference>
<sequence>MTTVMIAPTSAVITLDAVETVIREITLGGSPDGIVILAVEPGLLDVLGVEIMNRLAEDGYESLAAGCDTGRLDGLLDRAGSRGWTPEQVGVLGLGRSGQLVLEAATRLEFGAAVSISATHQPEGSTGRLTDHVRGSLSTPWLGLFGSADPGADHHAITELTRTLDANSLVHSEIVRYPGVGREFYRHADQDGLSYGAWYDSWQRTIEWFGARVAPRPTPLALKWRERGANRD</sequence>
<dbReference type="GO" id="GO:0016787">
    <property type="term" value="F:hydrolase activity"/>
    <property type="evidence" value="ECO:0007669"/>
    <property type="project" value="UniProtKB-KW"/>
</dbReference>
<dbReference type="InterPro" id="IPR029058">
    <property type="entry name" value="AB_hydrolase_fold"/>
</dbReference>
<dbReference type="Gene3D" id="3.40.50.1820">
    <property type="entry name" value="alpha/beta hydrolase"/>
    <property type="match status" value="1"/>
</dbReference>
<keyword evidence="2" id="KW-0378">Hydrolase</keyword>
<organism evidence="2 3">
    <name type="scientific">Gordonia polyisoprenivorans</name>
    <dbReference type="NCBI Taxonomy" id="84595"/>
    <lineage>
        <taxon>Bacteria</taxon>
        <taxon>Bacillati</taxon>
        <taxon>Actinomycetota</taxon>
        <taxon>Actinomycetes</taxon>
        <taxon>Mycobacteriales</taxon>
        <taxon>Gordoniaceae</taxon>
        <taxon>Gordonia</taxon>
    </lineage>
</organism>
<dbReference type="AlphaFoldDB" id="A0A846WIA3"/>
<comment type="caution">
    <text evidence="2">The sequence shown here is derived from an EMBL/GenBank/DDBJ whole genome shotgun (WGS) entry which is preliminary data.</text>
</comment>
<evidence type="ECO:0000313" key="3">
    <source>
        <dbReference type="Proteomes" id="UP000563898"/>
    </source>
</evidence>
<dbReference type="Proteomes" id="UP000563898">
    <property type="component" value="Unassembled WGS sequence"/>
</dbReference>
<name>A0A846WIA3_9ACTN</name>
<protein>
    <submittedName>
        <fullName evidence="2">Dienelactone hydrolase family protein</fullName>
    </submittedName>
</protein>
<gene>
    <name evidence="2" type="ORF">HGA05_07765</name>
</gene>
<evidence type="ECO:0000313" key="2">
    <source>
        <dbReference type="EMBL" id="NKY01465.1"/>
    </source>
</evidence>
<dbReference type="SUPFAM" id="SSF53474">
    <property type="entry name" value="alpha/beta-Hydrolases"/>
    <property type="match status" value="1"/>
</dbReference>
<dbReference type="InterPro" id="IPR002925">
    <property type="entry name" value="Dienelactn_hydro"/>
</dbReference>
<accession>A0A846WIA3</accession>
<evidence type="ECO:0000259" key="1">
    <source>
        <dbReference type="Pfam" id="PF01738"/>
    </source>
</evidence>
<dbReference type="EMBL" id="JAAXPC010000003">
    <property type="protein sequence ID" value="NKY01465.1"/>
    <property type="molecule type" value="Genomic_DNA"/>
</dbReference>
<reference evidence="2 3" key="1">
    <citation type="submission" date="2020-04" db="EMBL/GenBank/DDBJ databases">
        <title>MicrobeNet Type strains.</title>
        <authorList>
            <person name="Nicholson A.C."/>
        </authorList>
    </citation>
    <scope>NUCLEOTIDE SEQUENCE [LARGE SCALE GENOMIC DNA]</scope>
    <source>
        <strain evidence="2 3">ATCC BAA-14</strain>
    </source>
</reference>
<feature type="domain" description="Dienelactone hydrolase" evidence="1">
    <location>
        <begin position="84"/>
        <end position="211"/>
    </location>
</feature>